<dbReference type="Proteomes" id="UP000814140">
    <property type="component" value="Unassembled WGS sequence"/>
</dbReference>
<protein>
    <submittedName>
        <fullName evidence="1">Uncharacterized protein</fullName>
    </submittedName>
</protein>
<accession>A0ACB8T547</accession>
<evidence type="ECO:0000313" key="1">
    <source>
        <dbReference type="EMBL" id="KAI0063868.1"/>
    </source>
</evidence>
<reference evidence="1" key="2">
    <citation type="journal article" date="2022" name="New Phytol.">
        <title>Evolutionary transition to the ectomycorrhizal habit in the genomes of a hyperdiverse lineage of mushroom-forming fungi.</title>
        <authorList>
            <person name="Looney B."/>
            <person name="Miyauchi S."/>
            <person name="Morin E."/>
            <person name="Drula E."/>
            <person name="Courty P.E."/>
            <person name="Kohler A."/>
            <person name="Kuo A."/>
            <person name="LaButti K."/>
            <person name="Pangilinan J."/>
            <person name="Lipzen A."/>
            <person name="Riley R."/>
            <person name="Andreopoulos W."/>
            <person name="He G."/>
            <person name="Johnson J."/>
            <person name="Nolan M."/>
            <person name="Tritt A."/>
            <person name="Barry K.W."/>
            <person name="Grigoriev I.V."/>
            <person name="Nagy L.G."/>
            <person name="Hibbett D."/>
            <person name="Henrissat B."/>
            <person name="Matheny P.B."/>
            <person name="Labbe J."/>
            <person name="Martin F.M."/>
        </authorList>
    </citation>
    <scope>NUCLEOTIDE SEQUENCE</scope>
    <source>
        <strain evidence="1">HHB10654</strain>
    </source>
</reference>
<organism evidence="1 2">
    <name type="scientific">Artomyces pyxidatus</name>
    <dbReference type="NCBI Taxonomy" id="48021"/>
    <lineage>
        <taxon>Eukaryota</taxon>
        <taxon>Fungi</taxon>
        <taxon>Dikarya</taxon>
        <taxon>Basidiomycota</taxon>
        <taxon>Agaricomycotina</taxon>
        <taxon>Agaricomycetes</taxon>
        <taxon>Russulales</taxon>
        <taxon>Auriscalpiaceae</taxon>
        <taxon>Artomyces</taxon>
    </lineage>
</organism>
<keyword evidence="2" id="KW-1185">Reference proteome</keyword>
<evidence type="ECO:0000313" key="2">
    <source>
        <dbReference type="Proteomes" id="UP000814140"/>
    </source>
</evidence>
<gene>
    <name evidence="1" type="ORF">BV25DRAFT_1837414</name>
</gene>
<sequence length="179" mass="20362">MHTSKGSTSWTRQSDTTLNKPEHIPKKRDPETKRSNAGNTEKPRRRQASEQPTSRHHLSGRGQTLQQQTKRATHSQNKNPQNALKTETATYTPSQRDERGTDNRPPRETKTTANGTRHHDEQPDRDRKAAAKHTTQTSERAKRTKTKPENEATGPHKGDARTPGPRELIHESDTLHKHE</sequence>
<comment type="caution">
    <text evidence="1">The sequence shown here is derived from an EMBL/GenBank/DDBJ whole genome shotgun (WGS) entry which is preliminary data.</text>
</comment>
<reference evidence="1" key="1">
    <citation type="submission" date="2021-03" db="EMBL/GenBank/DDBJ databases">
        <authorList>
            <consortium name="DOE Joint Genome Institute"/>
            <person name="Ahrendt S."/>
            <person name="Looney B.P."/>
            <person name="Miyauchi S."/>
            <person name="Morin E."/>
            <person name="Drula E."/>
            <person name="Courty P.E."/>
            <person name="Chicoki N."/>
            <person name="Fauchery L."/>
            <person name="Kohler A."/>
            <person name="Kuo A."/>
            <person name="Labutti K."/>
            <person name="Pangilinan J."/>
            <person name="Lipzen A."/>
            <person name="Riley R."/>
            <person name="Andreopoulos W."/>
            <person name="He G."/>
            <person name="Johnson J."/>
            <person name="Barry K.W."/>
            <person name="Grigoriev I.V."/>
            <person name="Nagy L."/>
            <person name="Hibbett D."/>
            <person name="Henrissat B."/>
            <person name="Matheny P.B."/>
            <person name="Labbe J."/>
            <person name="Martin F."/>
        </authorList>
    </citation>
    <scope>NUCLEOTIDE SEQUENCE</scope>
    <source>
        <strain evidence="1">HHB10654</strain>
    </source>
</reference>
<name>A0ACB8T547_9AGAM</name>
<proteinExistence type="predicted"/>
<dbReference type="EMBL" id="MU277201">
    <property type="protein sequence ID" value="KAI0063868.1"/>
    <property type="molecule type" value="Genomic_DNA"/>
</dbReference>